<dbReference type="VEuPathDB" id="TriTrypDB:BSAL_64910"/>
<sequence length="145" mass="15967">TAPHVTGSRDDADNNALPPSHSVSARRLRERRGVSVLNLSGEKIDSPHVTVPQATTTTLTSRFASMLWKWDTLQRFVHMSLVAAVGILFFVYPMVVEYSTDVLDCVSIETSPGVTMRVMRLDPSVNCDSNEYTNACPSKQAQALQ</sequence>
<keyword evidence="4" id="KW-1185">Reference proteome</keyword>
<reference evidence="4" key="1">
    <citation type="submission" date="2015-09" db="EMBL/GenBank/DDBJ databases">
        <authorList>
            <consortium name="Pathogen Informatics"/>
        </authorList>
    </citation>
    <scope>NUCLEOTIDE SEQUENCE [LARGE SCALE GENOMIC DNA]</scope>
    <source>
        <strain evidence="4">Lake Konstanz</strain>
    </source>
</reference>
<protein>
    <submittedName>
        <fullName evidence="3">Transmembrane protein, putative</fullName>
    </submittedName>
</protein>
<evidence type="ECO:0000256" key="2">
    <source>
        <dbReference type="SAM" id="Phobius"/>
    </source>
</evidence>
<dbReference type="Proteomes" id="UP000051952">
    <property type="component" value="Unassembled WGS sequence"/>
</dbReference>
<feature type="non-terminal residue" evidence="3">
    <location>
        <position position="1"/>
    </location>
</feature>
<keyword evidence="2" id="KW-1133">Transmembrane helix</keyword>
<dbReference type="AlphaFoldDB" id="A0A0S4ITC2"/>
<name>A0A0S4ITC2_BODSA</name>
<dbReference type="EMBL" id="CYKH01000385">
    <property type="protein sequence ID" value="CUF69385.1"/>
    <property type="molecule type" value="Genomic_DNA"/>
</dbReference>
<accession>A0A0S4ITC2</accession>
<keyword evidence="2" id="KW-0472">Membrane</keyword>
<feature type="region of interest" description="Disordered" evidence="1">
    <location>
        <begin position="1"/>
        <end position="23"/>
    </location>
</feature>
<gene>
    <name evidence="3" type="ORF">BSAL_64910</name>
</gene>
<evidence type="ECO:0000256" key="1">
    <source>
        <dbReference type="SAM" id="MobiDB-lite"/>
    </source>
</evidence>
<organism evidence="3 4">
    <name type="scientific">Bodo saltans</name>
    <name type="common">Flagellated protozoan</name>
    <dbReference type="NCBI Taxonomy" id="75058"/>
    <lineage>
        <taxon>Eukaryota</taxon>
        <taxon>Discoba</taxon>
        <taxon>Euglenozoa</taxon>
        <taxon>Kinetoplastea</taxon>
        <taxon>Metakinetoplastina</taxon>
        <taxon>Eubodonida</taxon>
        <taxon>Bodonidae</taxon>
        <taxon>Bodo</taxon>
    </lineage>
</organism>
<keyword evidence="2 3" id="KW-0812">Transmembrane</keyword>
<evidence type="ECO:0000313" key="4">
    <source>
        <dbReference type="Proteomes" id="UP000051952"/>
    </source>
</evidence>
<evidence type="ECO:0000313" key="3">
    <source>
        <dbReference type="EMBL" id="CUF69385.1"/>
    </source>
</evidence>
<proteinExistence type="predicted"/>
<feature type="transmembrane region" description="Helical" evidence="2">
    <location>
        <begin position="76"/>
        <end position="95"/>
    </location>
</feature>